<evidence type="ECO:0000313" key="8">
    <source>
        <dbReference type="EMBL" id="TGZ79326.1"/>
    </source>
</evidence>
<evidence type="ECO:0000256" key="1">
    <source>
        <dbReference type="ARBA" id="ARBA00004141"/>
    </source>
</evidence>
<organism evidence="8 9">
    <name type="scientific">Ascodesmis nigricans</name>
    <dbReference type="NCBI Taxonomy" id="341454"/>
    <lineage>
        <taxon>Eukaryota</taxon>
        <taxon>Fungi</taxon>
        <taxon>Dikarya</taxon>
        <taxon>Ascomycota</taxon>
        <taxon>Pezizomycotina</taxon>
        <taxon>Pezizomycetes</taxon>
        <taxon>Pezizales</taxon>
        <taxon>Ascodesmidaceae</taxon>
        <taxon>Ascodesmis</taxon>
    </lineage>
</organism>
<name>A0A4S2MQ34_9PEZI</name>
<evidence type="ECO:0000256" key="4">
    <source>
        <dbReference type="ARBA" id="ARBA00023136"/>
    </source>
</evidence>
<comment type="subcellular location">
    <subcellularLocation>
        <location evidence="1">Membrane</location>
        <topology evidence="1">Multi-pass membrane protein</topology>
    </subcellularLocation>
</comment>
<feature type="transmembrane region" description="Helical" evidence="6">
    <location>
        <begin position="236"/>
        <end position="256"/>
    </location>
</feature>
<dbReference type="STRING" id="341454.A0A4S2MQ34"/>
<feature type="transmembrane region" description="Helical" evidence="6">
    <location>
        <begin position="177"/>
        <end position="200"/>
    </location>
</feature>
<gene>
    <name evidence="8" type="ORF">EX30DRAFT_308959</name>
</gene>
<dbReference type="GO" id="GO:0005886">
    <property type="term" value="C:plasma membrane"/>
    <property type="evidence" value="ECO:0007669"/>
    <property type="project" value="TreeGrafter"/>
</dbReference>
<sequence>MGLGILEDTKLEHVPGECFWVNAGPEATPTPADEMDPRLKYDTRGPKPILLIPQPSDDPNDPLNWPMWKRDLITLVLCAISVSVEFVVDGGVLFRLGPLLAANTVWLKVQLRISFTDTALLTGWHLLGVGVAGFFFVPTSRVWGKRHAYIIATLLLIGSSVWGGAAKGHKSLLWARVFQGFAVAPFEALVNASIGDMYCVHDRGKRMAFTNFALYGGAFLTPVIVGKLTIEQSWRWVFYWVAIAGAVISPFVWFFVPETAYRREVNTDIDDTSALFNSSDSSNKEFPEGSARNVPASSTDDEITAAKSIPPKKTFLQSLALFDGRKTDDSLWKLALRPLPLLFQPAIIWGMLTQGALIGWTVLIGVVIGAFYSGPPKFYAMDKVGYLYTGSFLGALAGFIVSGVLADSTAKLLAKWNNGVYEPEFRIILVIPQLIFGVMGVFGFGYTADDVEKWGDIIPPMFFGFEVMGMVLGATSSALYLVDAHRDIAIESFTALLLFKNFFSFALTWYGFDWINETSVWKMMWAAGTAQICICLLSVPMYIFGKRNRSFFHRHNILEMCGLD</sequence>
<evidence type="ECO:0000256" key="3">
    <source>
        <dbReference type="ARBA" id="ARBA00022989"/>
    </source>
</evidence>
<feature type="transmembrane region" description="Helical" evidence="6">
    <location>
        <begin position="212"/>
        <end position="230"/>
    </location>
</feature>
<dbReference type="GO" id="GO:0022857">
    <property type="term" value="F:transmembrane transporter activity"/>
    <property type="evidence" value="ECO:0007669"/>
    <property type="project" value="InterPro"/>
</dbReference>
<dbReference type="AlphaFoldDB" id="A0A4S2MQ34"/>
<feature type="transmembrane region" description="Helical" evidence="6">
    <location>
        <begin position="148"/>
        <end position="165"/>
    </location>
</feature>
<feature type="region of interest" description="Disordered" evidence="5">
    <location>
        <begin position="276"/>
        <end position="299"/>
    </location>
</feature>
<evidence type="ECO:0000259" key="7">
    <source>
        <dbReference type="PROSITE" id="PS50850"/>
    </source>
</evidence>
<dbReference type="InterPro" id="IPR011701">
    <property type="entry name" value="MFS"/>
</dbReference>
<proteinExistence type="predicted"/>
<evidence type="ECO:0000313" key="9">
    <source>
        <dbReference type="Proteomes" id="UP000298138"/>
    </source>
</evidence>
<reference evidence="8 9" key="1">
    <citation type="submission" date="2019-04" db="EMBL/GenBank/DDBJ databases">
        <title>Comparative genomics and transcriptomics to analyze fruiting body development in filamentous ascomycetes.</title>
        <authorList>
            <consortium name="DOE Joint Genome Institute"/>
            <person name="Lutkenhaus R."/>
            <person name="Traeger S."/>
            <person name="Breuer J."/>
            <person name="Kuo A."/>
            <person name="Lipzen A."/>
            <person name="Pangilinan J."/>
            <person name="Dilworth D."/>
            <person name="Sandor L."/>
            <person name="Poggeler S."/>
            <person name="Barry K."/>
            <person name="Grigoriev I.V."/>
            <person name="Nowrousian M."/>
        </authorList>
    </citation>
    <scope>NUCLEOTIDE SEQUENCE [LARGE SCALE GENOMIC DNA]</scope>
    <source>
        <strain evidence="8 9">CBS 389.68</strain>
    </source>
</reference>
<dbReference type="SUPFAM" id="SSF103473">
    <property type="entry name" value="MFS general substrate transporter"/>
    <property type="match status" value="1"/>
</dbReference>
<dbReference type="PANTHER" id="PTHR23502:SF29">
    <property type="entry name" value="TRANSPORTER, PUTATIVE (AFU_ORTHOLOGUE AFUA_6G06680)-RELATED"/>
    <property type="match status" value="1"/>
</dbReference>
<dbReference type="OrthoDB" id="2585655at2759"/>
<feature type="domain" description="Major facilitator superfamily (MFS) profile" evidence="7">
    <location>
        <begin position="75"/>
        <end position="564"/>
    </location>
</feature>
<feature type="transmembrane region" description="Helical" evidence="6">
    <location>
        <begin position="346"/>
        <end position="372"/>
    </location>
</feature>
<dbReference type="PANTHER" id="PTHR23502">
    <property type="entry name" value="MAJOR FACILITATOR SUPERFAMILY"/>
    <property type="match status" value="1"/>
</dbReference>
<dbReference type="InterPro" id="IPR020846">
    <property type="entry name" value="MFS_dom"/>
</dbReference>
<accession>A0A4S2MQ34</accession>
<keyword evidence="9" id="KW-1185">Reference proteome</keyword>
<feature type="transmembrane region" description="Helical" evidence="6">
    <location>
        <begin position="460"/>
        <end position="481"/>
    </location>
</feature>
<dbReference type="PROSITE" id="PS50850">
    <property type="entry name" value="MFS"/>
    <property type="match status" value="1"/>
</dbReference>
<feature type="transmembrane region" description="Helical" evidence="6">
    <location>
        <begin position="427"/>
        <end position="448"/>
    </location>
</feature>
<dbReference type="Proteomes" id="UP000298138">
    <property type="component" value="Unassembled WGS sequence"/>
</dbReference>
<dbReference type="Pfam" id="PF07690">
    <property type="entry name" value="MFS_1"/>
    <property type="match status" value="1"/>
</dbReference>
<dbReference type="Gene3D" id="1.20.1250.20">
    <property type="entry name" value="MFS general substrate transporter like domains"/>
    <property type="match status" value="1"/>
</dbReference>
<keyword evidence="4 6" id="KW-0472">Membrane</keyword>
<feature type="transmembrane region" description="Helical" evidence="6">
    <location>
        <begin position="524"/>
        <end position="544"/>
    </location>
</feature>
<evidence type="ECO:0000256" key="5">
    <source>
        <dbReference type="SAM" id="MobiDB-lite"/>
    </source>
</evidence>
<dbReference type="InParanoid" id="A0A4S2MQ34"/>
<evidence type="ECO:0000256" key="2">
    <source>
        <dbReference type="ARBA" id="ARBA00022692"/>
    </source>
</evidence>
<dbReference type="InterPro" id="IPR036259">
    <property type="entry name" value="MFS_trans_sf"/>
</dbReference>
<feature type="transmembrane region" description="Helical" evidence="6">
    <location>
        <begin position="72"/>
        <end position="94"/>
    </location>
</feature>
<feature type="transmembrane region" description="Helical" evidence="6">
    <location>
        <begin position="384"/>
        <end position="406"/>
    </location>
</feature>
<feature type="transmembrane region" description="Helical" evidence="6">
    <location>
        <begin position="114"/>
        <end position="136"/>
    </location>
</feature>
<keyword evidence="3 6" id="KW-1133">Transmembrane helix</keyword>
<feature type="transmembrane region" description="Helical" evidence="6">
    <location>
        <begin position="493"/>
        <end position="512"/>
    </location>
</feature>
<protein>
    <submittedName>
        <fullName evidence="8">MFS general substrate transporter</fullName>
    </submittedName>
</protein>
<dbReference type="EMBL" id="ML220132">
    <property type="protein sequence ID" value="TGZ79326.1"/>
    <property type="molecule type" value="Genomic_DNA"/>
</dbReference>
<evidence type="ECO:0000256" key="6">
    <source>
        <dbReference type="SAM" id="Phobius"/>
    </source>
</evidence>
<keyword evidence="2 6" id="KW-0812">Transmembrane</keyword>